<organism evidence="4 5">
    <name type="scientific">Acrasis kona</name>
    <dbReference type="NCBI Taxonomy" id="1008807"/>
    <lineage>
        <taxon>Eukaryota</taxon>
        <taxon>Discoba</taxon>
        <taxon>Heterolobosea</taxon>
        <taxon>Tetramitia</taxon>
        <taxon>Eutetramitia</taxon>
        <taxon>Acrasidae</taxon>
        <taxon>Acrasis</taxon>
    </lineage>
</organism>
<evidence type="ECO:0000256" key="3">
    <source>
        <dbReference type="ARBA" id="ARBA00013105"/>
    </source>
</evidence>
<dbReference type="SUPFAM" id="SSF54506">
    <property type="entry name" value="Diaminopimelate epimerase-like"/>
    <property type="match status" value="1"/>
</dbReference>
<dbReference type="InterPro" id="IPR008794">
    <property type="entry name" value="Pro_racemase_fam"/>
</dbReference>
<dbReference type="Pfam" id="PF05544">
    <property type="entry name" value="Pro_racemase"/>
    <property type="match status" value="1"/>
</dbReference>
<accession>A0AAW2ZLL8</accession>
<evidence type="ECO:0000256" key="2">
    <source>
        <dbReference type="ARBA" id="ARBA00007529"/>
    </source>
</evidence>
<dbReference type="EMBL" id="JAOPGA020001669">
    <property type="protein sequence ID" value="KAL0490340.1"/>
    <property type="molecule type" value="Genomic_DNA"/>
</dbReference>
<evidence type="ECO:0000313" key="5">
    <source>
        <dbReference type="Proteomes" id="UP001431209"/>
    </source>
</evidence>
<dbReference type="SFLD" id="SFLDS00028">
    <property type="entry name" value="Proline_Racemase"/>
    <property type="match status" value="1"/>
</dbReference>
<sequence>MSERLADMQNQYDKYRTATILEPRGNDVIVGALLTEPTSKDSCAGVIFFNNAGYLGMCGHGLIGLVVTLAHLGRINPGAHNIDTPVGTVTATLHDDYTVSVRNVPCYRYRRNISLHVDGYGQVTGDIAWGGNWFFLIKEHNLILNKNNVEVLTDYTWRVRKALEKNQITGSFGSLIDHVELFTDDDVANSRNFVLCPGRAYDRSPCGTGTSAKLACLAADSELAPGEKWVQSSIIGSLFEASYELDAESGYVIPTIRGSAHVCSESTLIINENDPFAWGIL</sequence>
<dbReference type="GO" id="GO:0050346">
    <property type="term" value="F:trans-L-3-hydroxyproline dehydratase activity"/>
    <property type="evidence" value="ECO:0007669"/>
    <property type="project" value="UniProtKB-EC"/>
</dbReference>
<comment type="catalytic activity">
    <reaction evidence="1">
        <text>trans-3-hydroxy-L-proline = 1-pyrroline-2-carboxylate + H2O</text>
        <dbReference type="Rhea" id="RHEA:10320"/>
        <dbReference type="ChEBI" id="CHEBI:15377"/>
        <dbReference type="ChEBI" id="CHEBI:39785"/>
        <dbReference type="ChEBI" id="CHEBI:57938"/>
        <dbReference type="EC" id="4.2.1.77"/>
    </reaction>
</comment>
<comment type="similarity">
    <text evidence="2">Belongs to the proline racemase family.</text>
</comment>
<protein>
    <recommendedName>
        <fullName evidence="3">trans-L-3-hydroxyproline dehydratase</fullName>
        <ecNumber evidence="3">4.2.1.77</ecNumber>
    </recommendedName>
</protein>
<evidence type="ECO:0000256" key="1">
    <source>
        <dbReference type="ARBA" id="ARBA00001148"/>
    </source>
</evidence>
<dbReference type="Proteomes" id="UP001431209">
    <property type="component" value="Unassembled WGS sequence"/>
</dbReference>
<dbReference type="PIRSF" id="PIRSF029792">
    <property type="entry name" value="Pro_racemase"/>
    <property type="match status" value="1"/>
</dbReference>
<gene>
    <name evidence="4" type="ORF">AKO1_006518</name>
</gene>
<reference evidence="4 5" key="1">
    <citation type="submission" date="2024-03" db="EMBL/GenBank/DDBJ databases">
        <title>The Acrasis kona genome and developmental transcriptomes reveal deep origins of eukaryotic multicellular pathways.</title>
        <authorList>
            <person name="Sheikh S."/>
            <person name="Fu C.-J."/>
            <person name="Brown M.W."/>
            <person name="Baldauf S.L."/>
        </authorList>
    </citation>
    <scope>NUCLEOTIDE SEQUENCE [LARGE SCALE GENOMIC DNA]</scope>
    <source>
        <strain evidence="4 5">ATCC MYA-3509</strain>
    </source>
</reference>
<dbReference type="PANTHER" id="PTHR33442">
    <property type="entry name" value="TRANS-3-HYDROXY-L-PROLINE DEHYDRATASE"/>
    <property type="match status" value="1"/>
</dbReference>
<evidence type="ECO:0000313" key="4">
    <source>
        <dbReference type="EMBL" id="KAL0490340.1"/>
    </source>
</evidence>
<dbReference type="Gene3D" id="3.10.310.10">
    <property type="entry name" value="Diaminopimelate Epimerase, Chain A, domain 1"/>
    <property type="match status" value="2"/>
</dbReference>
<comment type="caution">
    <text evidence="4">The sequence shown here is derived from an EMBL/GenBank/DDBJ whole genome shotgun (WGS) entry which is preliminary data.</text>
</comment>
<dbReference type="EC" id="4.2.1.77" evidence="3"/>
<keyword evidence="5" id="KW-1185">Reference proteome</keyword>
<proteinExistence type="inferred from homology"/>
<name>A0AAW2ZLL8_9EUKA</name>
<dbReference type="PANTHER" id="PTHR33442:SF1">
    <property type="entry name" value="TRANS-3-HYDROXY-L-PROLINE DEHYDRATASE"/>
    <property type="match status" value="1"/>
</dbReference>
<dbReference type="AlphaFoldDB" id="A0AAW2ZLL8"/>